<dbReference type="CDD" id="cd01948">
    <property type="entry name" value="EAL"/>
    <property type="match status" value="1"/>
</dbReference>
<dbReference type="Gene3D" id="3.30.70.270">
    <property type="match status" value="1"/>
</dbReference>
<dbReference type="Gene3D" id="3.20.20.450">
    <property type="entry name" value="EAL domain"/>
    <property type="match status" value="1"/>
</dbReference>
<dbReference type="PROSITE" id="PS50883">
    <property type="entry name" value="EAL"/>
    <property type="match status" value="1"/>
</dbReference>
<protein>
    <submittedName>
        <fullName evidence="4">EAL domain-containing protein</fullName>
    </submittedName>
</protein>
<dbReference type="SUPFAM" id="SSF141868">
    <property type="entry name" value="EAL domain-like"/>
    <property type="match status" value="1"/>
</dbReference>
<dbReference type="SMART" id="SM00052">
    <property type="entry name" value="EAL"/>
    <property type="match status" value="1"/>
</dbReference>
<keyword evidence="1" id="KW-1133">Transmembrane helix</keyword>
<evidence type="ECO:0000256" key="1">
    <source>
        <dbReference type="SAM" id="Phobius"/>
    </source>
</evidence>
<dbReference type="InterPro" id="IPR043128">
    <property type="entry name" value="Rev_trsase/Diguanyl_cyclase"/>
</dbReference>
<evidence type="ECO:0000313" key="4">
    <source>
        <dbReference type="EMBL" id="RIJ30347.1"/>
    </source>
</evidence>
<dbReference type="PANTHER" id="PTHR33121">
    <property type="entry name" value="CYCLIC DI-GMP PHOSPHODIESTERASE PDEF"/>
    <property type="match status" value="1"/>
</dbReference>
<dbReference type="GO" id="GO:0071111">
    <property type="term" value="F:cyclic-guanylate-specific phosphodiesterase activity"/>
    <property type="evidence" value="ECO:0007669"/>
    <property type="project" value="InterPro"/>
</dbReference>
<dbReference type="SUPFAM" id="SSF55073">
    <property type="entry name" value="Nucleotide cyclase"/>
    <property type="match status" value="1"/>
</dbReference>
<feature type="transmembrane region" description="Helical" evidence="1">
    <location>
        <begin position="102"/>
        <end position="124"/>
    </location>
</feature>
<dbReference type="Pfam" id="PF00563">
    <property type="entry name" value="EAL"/>
    <property type="match status" value="1"/>
</dbReference>
<dbReference type="InterPro" id="IPR035919">
    <property type="entry name" value="EAL_sf"/>
</dbReference>
<dbReference type="AlphaFoldDB" id="A0A399RK23"/>
<dbReference type="InterPro" id="IPR000160">
    <property type="entry name" value="GGDEF_dom"/>
</dbReference>
<keyword evidence="5" id="KW-1185">Reference proteome</keyword>
<feature type="domain" description="EAL" evidence="2">
    <location>
        <begin position="369"/>
        <end position="623"/>
    </location>
</feature>
<gene>
    <name evidence="4" type="ORF">D1223_06830</name>
</gene>
<reference evidence="4 5" key="1">
    <citation type="submission" date="2018-08" db="EMBL/GenBank/DDBJ databases">
        <title>Henriciella mobilis sp. nov., isolated from seawater.</title>
        <authorList>
            <person name="Cheng H."/>
            <person name="Wu Y.-H."/>
            <person name="Xu X.-W."/>
            <person name="Guo L.-L."/>
        </authorList>
    </citation>
    <scope>NUCLEOTIDE SEQUENCE [LARGE SCALE GENOMIC DNA]</scope>
    <source>
        <strain evidence="4 5">JN25</strain>
    </source>
</reference>
<dbReference type="Proteomes" id="UP000266385">
    <property type="component" value="Unassembled WGS sequence"/>
</dbReference>
<dbReference type="SMART" id="SM00267">
    <property type="entry name" value="GGDEF"/>
    <property type="match status" value="1"/>
</dbReference>
<dbReference type="PANTHER" id="PTHR33121:SF70">
    <property type="entry name" value="SIGNALING PROTEIN YKOW"/>
    <property type="match status" value="1"/>
</dbReference>
<evidence type="ECO:0000259" key="3">
    <source>
        <dbReference type="PROSITE" id="PS50887"/>
    </source>
</evidence>
<keyword evidence="1" id="KW-0472">Membrane</keyword>
<evidence type="ECO:0000259" key="2">
    <source>
        <dbReference type="PROSITE" id="PS50883"/>
    </source>
</evidence>
<comment type="caution">
    <text evidence="4">The sequence shown here is derived from an EMBL/GenBank/DDBJ whole genome shotgun (WGS) entry which is preliminary data.</text>
</comment>
<name>A0A399RK23_9PROT</name>
<dbReference type="InterPro" id="IPR050706">
    <property type="entry name" value="Cyclic-di-GMP_PDE-like"/>
</dbReference>
<accession>A0A399RK23</accession>
<dbReference type="OrthoDB" id="7279500at2"/>
<dbReference type="RefSeq" id="WP_119375666.1">
    <property type="nucleotide sequence ID" value="NZ_QWFX01000006.1"/>
</dbReference>
<dbReference type="InterPro" id="IPR001633">
    <property type="entry name" value="EAL_dom"/>
</dbReference>
<feature type="domain" description="GGDEF" evidence="3">
    <location>
        <begin position="217"/>
        <end position="360"/>
    </location>
</feature>
<organism evidence="4 5">
    <name type="scientific">Henriciella mobilis</name>
    <dbReference type="NCBI Taxonomy" id="2305467"/>
    <lineage>
        <taxon>Bacteria</taxon>
        <taxon>Pseudomonadati</taxon>
        <taxon>Pseudomonadota</taxon>
        <taxon>Alphaproteobacteria</taxon>
        <taxon>Hyphomonadales</taxon>
        <taxon>Hyphomonadaceae</taxon>
        <taxon>Henriciella</taxon>
    </lineage>
</organism>
<dbReference type="InterPro" id="IPR029787">
    <property type="entry name" value="Nucleotide_cyclase"/>
</dbReference>
<proteinExistence type="predicted"/>
<sequence length="631" mass="68984">MLFDLAYLSASGSRMDAQNAQVAERLAKLVGPEIATGDMEEATRIMAQMAPDAALVADAGGNVLAGSAPEKLIRRGDAFPVLGPNGERIATLYAGNIVPRGLLIPLPIMLSTTLIVVGIAYWLASYFSRTTSGQVEGLAETLRQTADGRLSRTSSPNIVFEEFRRLQVVIVRTIRKLRADNERLLQAAFTDERTGLGNSARLTQELTETIAASSFEEPAAYVLLEAEGLQQFSEGHGTLLPNEVHTAIAKRLTHFVSAQEKDYSMPLGSWPVFSLQSDEFAILVDRIGGRAEVMRFVRAVLDALRQPYEIAGQSIRLPARAGIVIIPEDGQAPQEIRKRAESALYQSRRADDLDIQFYSPKLDRQTAARKRLESEVRAAVEQRRFIPVFQPKVDLRTGRIAGAEALARWKLESGRIVSPGVFIPVAESTGLIGEIGMQITEQACRAAAMWHSRGFRDVSVAVNVSPLQFEDDDLGAMLIRAMSEAGLPPRLLQLEITESVAVSDPERLKDVIGPLKTMGVRLAIDDFGTGHSNLSMLGRLPFDVFKIDRAFISSLYTDKQAPAIVEMILGMAETLGMETVAEGVETEAQESFLRQRGCDQYQGFYYSPPVSLEKFIQMLAADRAGAASQAG</sequence>
<dbReference type="Pfam" id="PF00990">
    <property type="entry name" value="GGDEF"/>
    <property type="match status" value="1"/>
</dbReference>
<dbReference type="PROSITE" id="PS50887">
    <property type="entry name" value="GGDEF"/>
    <property type="match status" value="1"/>
</dbReference>
<dbReference type="EMBL" id="QWFX01000006">
    <property type="protein sequence ID" value="RIJ30347.1"/>
    <property type="molecule type" value="Genomic_DNA"/>
</dbReference>
<keyword evidence="1" id="KW-0812">Transmembrane</keyword>
<evidence type="ECO:0000313" key="5">
    <source>
        <dbReference type="Proteomes" id="UP000266385"/>
    </source>
</evidence>